<dbReference type="EMBL" id="JBHSKX010000002">
    <property type="protein sequence ID" value="MFC5367636.1"/>
    <property type="molecule type" value="Genomic_DNA"/>
</dbReference>
<name>A0ABD5RC75_9EURY</name>
<accession>A0ABD5RC75</accession>
<dbReference type="InterPro" id="IPR055551">
    <property type="entry name" value="DUF7127"/>
</dbReference>
<dbReference type="RefSeq" id="WP_227229883.1">
    <property type="nucleotide sequence ID" value="NZ_JAJCVJ010000002.1"/>
</dbReference>
<organism evidence="1 2">
    <name type="scientific">Salinirubrum litoreum</name>
    <dbReference type="NCBI Taxonomy" id="1126234"/>
    <lineage>
        <taxon>Archaea</taxon>
        <taxon>Methanobacteriati</taxon>
        <taxon>Methanobacteriota</taxon>
        <taxon>Stenosarchaea group</taxon>
        <taxon>Halobacteria</taxon>
        <taxon>Halobacteriales</taxon>
        <taxon>Haloferacaceae</taxon>
        <taxon>Salinirubrum</taxon>
    </lineage>
</organism>
<dbReference type="CDD" id="cd00298">
    <property type="entry name" value="ACD_sHsps_p23-like"/>
    <property type="match status" value="1"/>
</dbReference>
<reference evidence="1 2" key="1">
    <citation type="journal article" date="2019" name="Int. J. Syst. Evol. Microbiol.">
        <title>The Global Catalogue of Microorganisms (GCM) 10K type strain sequencing project: providing services to taxonomists for standard genome sequencing and annotation.</title>
        <authorList>
            <consortium name="The Broad Institute Genomics Platform"/>
            <consortium name="The Broad Institute Genome Sequencing Center for Infectious Disease"/>
            <person name="Wu L."/>
            <person name="Ma J."/>
        </authorList>
    </citation>
    <scope>NUCLEOTIDE SEQUENCE [LARGE SCALE GENOMIC DNA]</scope>
    <source>
        <strain evidence="1 2">CGMCC 1.12237</strain>
    </source>
</reference>
<sequence>MSTHQFARRDDRFLRRYEYDDSWVVAGDLGVADDAVSVDVVGTTAIVVIDDGERVSETEFELPGPDAEVSINNGVLTVTVRK</sequence>
<gene>
    <name evidence="1" type="ORF">ACFPJ5_11880</name>
</gene>
<keyword evidence="2" id="KW-1185">Reference proteome</keyword>
<comment type="caution">
    <text evidence="1">The sequence shown here is derived from an EMBL/GenBank/DDBJ whole genome shotgun (WGS) entry which is preliminary data.</text>
</comment>
<evidence type="ECO:0000313" key="1">
    <source>
        <dbReference type="EMBL" id="MFC5367636.1"/>
    </source>
</evidence>
<protein>
    <submittedName>
        <fullName evidence="1">Hsp20/alpha crystallin family protein</fullName>
    </submittedName>
</protein>
<dbReference type="Pfam" id="PF23444">
    <property type="entry name" value="DUF7127"/>
    <property type="match status" value="1"/>
</dbReference>
<dbReference type="AlphaFoldDB" id="A0ABD5RC75"/>
<evidence type="ECO:0000313" key="2">
    <source>
        <dbReference type="Proteomes" id="UP001596201"/>
    </source>
</evidence>
<dbReference type="Proteomes" id="UP001596201">
    <property type="component" value="Unassembled WGS sequence"/>
</dbReference>
<proteinExistence type="predicted"/>